<dbReference type="PANTHER" id="PTHR45674">
    <property type="entry name" value="DNA LIGASE 1/3 FAMILY MEMBER"/>
    <property type="match status" value="1"/>
</dbReference>
<keyword evidence="2 5" id="KW-0436">Ligase</keyword>
<dbReference type="RefSeq" id="WP_051816152.1">
    <property type="nucleotide sequence ID" value="NZ_JBFACJ010000042.1"/>
</dbReference>
<proteinExistence type="inferred from homology"/>
<evidence type="ECO:0000313" key="6">
    <source>
        <dbReference type="Proteomes" id="UP001603418"/>
    </source>
</evidence>
<dbReference type="InterPro" id="IPR044117">
    <property type="entry name" value="OBF_LigC-like"/>
</dbReference>
<evidence type="ECO:0000256" key="2">
    <source>
        <dbReference type="ARBA" id="ARBA00022598"/>
    </source>
</evidence>
<comment type="similarity">
    <text evidence="1">Belongs to the ATP-dependent DNA ligase family.</text>
</comment>
<protein>
    <submittedName>
        <fullName evidence="5">ATP-dependent DNA ligase</fullName>
    </submittedName>
</protein>
<dbReference type="InterPro" id="IPR050191">
    <property type="entry name" value="ATP-dep_DNA_ligase"/>
</dbReference>
<dbReference type="GO" id="GO:0016874">
    <property type="term" value="F:ligase activity"/>
    <property type="evidence" value="ECO:0007669"/>
    <property type="project" value="UniProtKB-KW"/>
</dbReference>
<sequence>MPLTPPIDPMLAEARWQLPPANALPGGIVAEQKPDGFRAIVFARRDLVMVQSRQGADLSRAFPDIARAARALGDSLVLDGELVVPHQGRLDFAALQSRARHRGRSAEEAAVADPAYLITFDVLESDGTNLMSLPYRDRRARLESLFATGVLNAPFTLCPATADRATAQDWLNPAWGNAGIEGVVLKGLNQSCLPRKRAWIKVRARVTAEALIGGVTGSLTGPLSLLLGRYDASDDLRLVARTTSLAASVRRELAEHLTPATADHPWAGRRFSAAWGTRGELTYRPVKPELVAEFIADTALDAGRYRHPVRFMRIRTEMHPMQVPRFEKLGEKLGQEIRPYSG</sequence>
<reference evidence="5 6" key="1">
    <citation type="submission" date="2024-10" db="EMBL/GenBank/DDBJ databases">
        <title>The Natural Products Discovery Center: Release of the First 8490 Sequenced Strains for Exploring Actinobacteria Biosynthetic Diversity.</title>
        <authorList>
            <person name="Kalkreuter E."/>
            <person name="Kautsar S.A."/>
            <person name="Yang D."/>
            <person name="Bader C.D."/>
            <person name="Teijaro C.N."/>
            <person name="Fluegel L."/>
            <person name="Davis C.M."/>
            <person name="Simpson J.R."/>
            <person name="Lauterbach L."/>
            <person name="Steele A.D."/>
            <person name="Gui C."/>
            <person name="Meng S."/>
            <person name="Li G."/>
            <person name="Viehrig K."/>
            <person name="Ye F."/>
            <person name="Su P."/>
            <person name="Kiefer A.F."/>
            <person name="Nichols A."/>
            <person name="Cepeda A.J."/>
            <person name="Yan W."/>
            <person name="Fan B."/>
            <person name="Jiang Y."/>
            <person name="Adhikari A."/>
            <person name="Zheng C.-J."/>
            <person name="Schuster L."/>
            <person name="Cowan T.M."/>
            <person name="Smanski M.J."/>
            <person name="Chevrette M.G."/>
            <person name="De Carvalho L.P.S."/>
            <person name="Shen B."/>
        </authorList>
    </citation>
    <scope>NUCLEOTIDE SEQUENCE [LARGE SCALE GENOMIC DNA]</scope>
    <source>
        <strain evidence="5 6">NPDC013366</strain>
    </source>
</reference>
<dbReference type="InterPro" id="IPR044119">
    <property type="entry name" value="Adenylation_LigC-like"/>
</dbReference>
<dbReference type="InterPro" id="IPR012340">
    <property type="entry name" value="NA-bd_OB-fold"/>
</dbReference>
<comment type="catalytic activity">
    <reaction evidence="3">
        <text>ATP + (deoxyribonucleotide)n-3'-hydroxyl + 5'-phospho-(deoxyribonucleotide)m = (deoxyribonucleotide)n+m + AMP + diphosphate.</text>
        <dbReference type="EC" id="6.5.1.1"/>
    </reaction>
</comment>
<dbReference type="SUPFAM" id="SSF56091">
    <property type="entry name" value="DNA ligase/mRNA capping enzyme, catalytic domain"/>
    <property type="match status" value="1"/>
</dbReference>
<dbReference type="Proteomes" id="UP001603418">
    <property type="component" value="Unassembled WGS sequence"/>
</dbReference>
<evidence type="ECO:0000259" key="4">
    <source>
        <dbReference type="Pfam" id="PF01068"/>
    </source>
</evidence>
<keyword evidence="6" id="KW-1185">Reference proteome</keyword>
<comment type="caution">
    <text evidence="5">The sequence shown here is derived from an EMBL/GenBank/DDBJ whole genome shotgun (WGS) entry which is preliminary data.</text>
</comment>
<evidence type="ECO:0000313" key="5">
    <source>
        <dbReference type="EMBL" id="MFF9886505.1"/>
    </source>
</evidence>
<dbReference type="PANTHER" id="PTHR45674:SF4">
    <property type="entry name" value="DNA LIGASE 1"/>
    <property type="match status" value="1"/>
</dbReference>
<dbReference type="Gene3D" id="3.30.470.30">
    <property type="entry name" value="DNA ligase/mRNA capping enzyme"/>
    <property type="match status" value="1"/>
</dbReference>
<dbReference type="EMBL" id="JBICBM010000020">
    <property type="protein sequence ID" value="MFF9886505.1"/>
    <property type="molecule type" value="Genomic_DNA"/>
</dbReference>
<dbReference type="CDD" id="cd07970">
    <property type="entry name" value="OBF_DNA_ligase_LigC"/>
    <property type="match status" value="1"/>
</dbReference>
<gene>
    <name evidence="5" type="ORF">ACF1HC_33680</name>
</gene>
<dbReference type="Gene3D" id="2.40.50.140">
    <property type="entry name" value="Nucleic acid-binding proteins"/>
    <property type="match status" value="1"/>
</dbReference>
<dbReference type="CDD" id="cd07905">
    <property type="entry name" value="Adenylation_DNA_ligase_LigC"/>
    <property type="match status" value="1"/>
</dbReference>
<evidence type="ECO:0000256" key="1">
    <source>
        <dbReference type="ARBA" id="ARBA00007572"/>
    </source>
</evidence>
<organism evidence="5 6">
    <name type="scientific">Streptomyces eurythermus</name>
    <dbReference type="NCBI Taxonomy" id="42237"/>
    <lineage>
        <taxon>Bacteria</taxon>
        <taxon>Bacillati</taxon>
        <taxon>Actinomycetota</taxon>
        <taxon>Actinomycetes</taxon>
        <taxon>Kitasatosporales</taxon>
        <taxon>Streptomycetaceae</taxon>
        <taxon>Streptomyces</taxon>
    </lineage>
</organism>
<accession>A0ABW6Z5V2</accession>
<dbReference type="Pfam" id="PF01068">
    <property type="entry name" value="DNA_ligase_A_M"/>
    <property type="match status" value="1"/>
</dbReference>
<evidence type="ECO:0000256" key="3">
    <source>
        <dbReference type="ARBA" id="ARBA00034003"/>
    </source>
</evidence>
<feature type="domain" description="ATP-dependent DNA ligase family profile" evidence="4">
    <location>
        <begin position="9"/>
        <end position="202"/>
    </location>
</feature>
<name>A0ABW6Z5V2_9ACTN</name>
<dbReference type="InterPro" id="IPR012310">
    <property type="entry name" value="DNA_ligase_ATP-dep_cent"/>
</dbReference>